<name>A0ABN4CMB2_9GAMM</name>
<dbReference type="EMBL" id="CP007230">
    <property type="protein sequence ID" value="AHK19126.1"/>
    <property type="molecule type" value="Genomic_DNA"/>
</dbReference>
<dbReference type="Proteomes" id="UP000019439">
    <property type="component" value="Chromosome"/>
</dbReference>
<accession>A0ABN4CMB2</accession>
<reference evidence="1 2" key="1">
    <citation type="journal article" date="2014" name="Genome Announc.">
        <title>Genome Sequence of Yersinia similis Y228T, a Member of the Yersinia pseudotuberculosis Complex.</title>
        <authorList>
            <person name="Sprague L.D."/>
            <person name="Neubauer H."/>
        </authorList>
    </citation>
    <scope>NUCLEOTIDE SEQUENCE [LARGE SCALE GENOMIC DNA]</scope>
    <source>
        <strain evidence="1 2">228</strain>
    </source>
</reference>
<gene>
    <name evidence="1" type="ORF">BF17_07190</name>
</gene>
<evidence type="ECO:0008006" key="3">
    <source>
        <dbReference type="Google" id="ProtNLM"/>
    </source>
</evidence>
<protein>
    <recommendedName>
        <fullName evidence="3">Transposase</fullName>
    </recommendedName>
</protein>
<keyword evidence="2" id="KW-1185">Reference proteome</keyword>
<evidence type="ECO:0000313" key="2">
    <source>
        <dbReference type="Proteomes" id="UP000019439"/>
    </source>
</evidence>
<organism evidence="1 2">
    <name type="scientific">Yersinia similis</name>
    <dbReference type="NCBI Taxonomy" id="367190"/>
    <lineage>
        <taxon>Bacteria</taxon>
        <taxon>Pseudomonadati</taxon>
        <taxon>Pseudomonadota</taxon>
        <taxon>Gammaproteobacteria</taxon>
        <taxon>Enterobacterales</taxon>
        <taxon>Yersiniaceae</taxon>
        <taxon>Yersinia</taxon>
    </lineage>
</organism>
<evidence type="ECO:0000313" key="1">
    <source>
        <dbReference type="EMBL" id="AHK19126.1"/>
    </source>
</evidence>
<proteinExistence type="predicted"/>
<sequence length="72" mass="8101">MAQEAVRYRCISVRFACQLFAVNESGYRYQSKLGGENEIIANWLLLLCLYIGSKPVNCGRFRQTIIVIAAGL</sequence>